<feature type="domain" description="Fido" evidence="8">
    <location>
        <begin position="51"/>
        <end position="186"/>
    </location>
</feature>
<protein>
    <recommendedName>
        <fullName evidence="5">protein adenylyltransferase</fullName>
        <ecNumber evidence="5">2.7.7.108</ecNumber>
    </recommendedName>
</protein>
<dbReference type="SUPFAM" id="SSF140931">
    <property type="entry name" value="Fic-like"/>
    <property type="match status" value="1"/>
</dbReference>
<dbReference type="Gene3D" id="1.10.3290.10">
    <property type="entry name" value="Fido-like domain"/>
    <property type="match status" value="1"/>
</dbReference>
<dbReference type="InterPro" id="IPR003812">
    <property type="entry name" value="Fido"/>
</dbReference>
<comment type="catalytic activity">
    <reaction evidence="6">
        <text>L-threonyl-[protein] + ATP = 3-O-(5'-adenylyl)-L-threonyl-[protein] + diphosphate</text>
        <dbReference type="Rhea" id="RHEA:54292"/>
        <dbReference type="Rhea" id="RHEA-COMP:11060"/>
        <dbReference type="Rhea" id="RHEA-COMP:13847"/>
        <dbReference type="ChEBI" id="CHEBI:30013"/>
        <dbReference type="ChEBI" id="CHEBI:30616"/>
        <dbReference type="ChEBI" id="CHEBI:33019"/>
        <dbReference type="ChEBI" id="CHEBI:138113"/>
        <dbReference type="EC" id="2.7.7.108"/>
    </reaction>
</comment>
<dbReference type="PANTHER" id="PTHR39560:SF1">
    <property type="entry name" value="PROTEIN ADENYLYLTRANSFERASE FIC-RELATED"/>
    <property type="match status" value="1"/>
</dbReference>
<dbReference type="GO" id="GO:0005524">
    <property type="term" value="F:ATP binding"/>
    <property type="evidence" value="ECO:0007669"/>
    <property type="project" value="UniProtKB-KW"/>
</dbReference>
<evidence type="ECO:0000256" key="5">
    <source>
        <dbReference type="ARBA" id="ARBA00034531"/>
    </source>
</evidence>
<comment type="caution">
    <text evidence="9">The sequence shown here is derived from an EMBL/GenBank/DDBJ whole genome shotgun (WGS) entry which is preliminary data.</text>
</comment>
<reference evidence="9 10" key="1">
    <citation type="submission" date="2015-03" db="EMBL/GenBank/DDBJ databases">
        <title>Comparative genomics of Pseudomonas insights into diversity of traits involved in vanlence and defense.</title>
        <authorList>
            <person name="Qin Y."/>
        </authorList>
    </citation>
    <scope>NUCLEOTIDE SEQUENCE [LARGE SCALE GENOMIC DNA]</scope>
    <source>
        <strain evidence="9 10">C3</strain>
    </source>
</reference>
<accession>A0A0F4SX81</accession>
<evidence type="ECO:0000256" key="4">
    <source>
        <dbReference type="ARBA" id="ARBA00022840"/>
    </source>
</evidence>
<dbReference type="GO" id="GO:0051302">
    <property type="term" value="P:regulation of cell division"/>
    <property type="evidence" value="ECO:0007669"/>
    <property type="project" value="TreeGrafter"/>
</dbReference>
<dbReference type="PANTHER" id="PTHR39560">
    <property type="entry name" value="PROTEIN ADENYLYLTRANSFERASE FIC-RELATED"/>
    <property type="match status" value="1"/>
</dbReference>
<name>A0A0F4SX81_PSEFL</name>
<gene>
    <name evidence="9" type="ORF">VC34_26665</name>
</gene>
<dbReference type="EC" id="2.7.7.108" evidence="5"/>
<keyword evidence="4" id="KW-0067">ATP-binding</keyword>
<keyword evidence="1" id="KW-0808">Transferase</keyword>
<dbReference type="RefSeq" id="WP_046049246.1">
    <property type="nucleotide sequence ID" value="NZ_LACD01000034.1"/>
</dbReference>
<dbReference type="GO" id="GO:0070733">
    <property type="term" value="F:AMPylase activity"/>
    <property type="evidence" value="ECO:0007669"/>
    <property type="project" value="UniProtKB-EC"/>
</dbReference>
<evidence type="ECO:0000313" key="10">
    <source>
        <dbReference type="Proteomes" id="UP000033500"/>
    </source>
</evidence>
<comment type="catalytic activity">
    <reaction evidence="7">
        <text>L-tyrosyl-[protein] + ATP = O-(5'-adenylyl)-L-tyrosyl-[protein] + diphosphate</text>
        <dbReference type="Rhea" id="RHEA:54288"/>
        <dbReference type="Rhea" id="RHEA-COMP:10136"/>
        <dbReference type="Rhea" id="RHEA-COMP:13846"/>
        <dbReference type="ChEBI" id="CHEBI:30616"/>
        <dbReference type="ChEBI" id="CHEBI:33019"/>
        <dbReference type="ChEBI" id="CHEBI:46858"/>
        <dbReference type="ChEBI" id="CHEBI:83624"/>
        <dbReference type="EC" id="2.7.7.108"/>
    </reaction>
</comment>
<evidence type="ECO:0000256" key="1">
    <source>
        <dbReference type="ARBA" id="ARBA00022679"/>
    </source>
</evidence>
<dbReference type="Proteomes" id="UP000033500">
    <property type="component" value="Unassembled WGS sequence"/>
</dbReference>
<dbReference type="Pfam" id="PF02661">
    <property type="entry name" value="Fic"/>
    <property type="match status" value="1"/>
</dbReference>
<dbReference type="AlphaFoldDB" id="A0A0F4SX81"/>
<sequence length="241" mass="26994">MFDPFKDFEAKGYLRNVVGEKDLNIVKHLEHDLFSANLSDAMAYLAKQRVITYGNFLHVHKLLFGDLYPWAGKDRLSTSPDLAISKADTCFCPPTEAKRAVEEGLRLGQDKAFLRKSSGVVMGFFAYGHPFLDGNGRTMLVVHSVLCHRAGFSINWSRTDKSAYLSALSDEIETPDKGILDDYLKDFIELPLDPGKWEAAIQSVKGLDGLVSVDTVEGSFNDPAISQKYQEFDQRRGYTID</sequence>
<dbReference type="PROSITE" id="PS51459">
    <property type="entry name" value="FIDO"/>
    <property type="match status" value="1"/>
</dbReference>
<keyword evidence="2" id="KW-0548">Nucleotidyltransferase</keyword>
<evidence type="ECO:0000256" key="2">
    <source>
        <dbReference type="ARBA" id="ARBA00022695"/>
    </source>
</evidence>
<dbReference type="InterPro" id="IPR036597">
    <property type="entry name" value="Fido-like_dom_sf"/>
</dbReference>
<evidence type="ECO:0000256" key="7">
    <source>
        <dbReference type="ARBA" id="ARBA00048696"/>
    </source>
</evidence>
<evidence type="ECO:0000313" key="9">
    <source>
        <dbReference type="EMBL" id="KJZ36793.1"/>
    </source>
</evidence>
<evidence type="ECO:0000256" key="6">
    <source>
        <dbReference type="ARBA" id="ARBA00047939"/>
    </source>
</evidence>
<keyword evidence="3" id="KW-0547">Nucleotide-binding</keyword>
<dbReference type="PATRIC" id="fig|294.131.peg.4356"/>
<evidence type="ECO:0000259" key="8">
    <source>
        <dbReference type="PROSITE" id="PS51459"/>
    </source>
</evidence>
<evidence type="ECO:0000256" key="3">
    <source>
        <dbReference type="ARBA" id="ARBA00022741"/>
    </source>
</evidence>
<organism evidence="9 10">
    <name type="scientific">Pseudomonas fluorescens</name>
    <dbReference type="NCBI Taxonomy" id="294"/>
    <lineage>
        <taxon>Bacteria</taxon>
        <taxon>Pseudomonadati</taxon>
        <taxon>Pseudomonadota</taxon>
        <taxon>Gammaproteobacteria</taxon>
        <taxon>Pseudomonadales</taxon>
        <taxon>Pseudomonadaceae</taxon>
        <taxon>Pseudomonas</taxon>
    </lineage>
</organism>
<proteinExistence type="predicted"/>
<dbReference type="EMBL" id="LACD01000034">
    <property type="protein sequence ID" value="KJZ36793.1"/>
    <property type="molecule type" value="Genomic_DNA"/>
</dbReference>